<dbReference type="Proteomes" id="UP000024816">
    <property type="component" value="Unassembled WGS sequence"/>
</dbReference>
<reference evidence="1 2" key="1">
    <citation type="journal article" date="2014" name="Antonie Van Leeuwenhoek">
        <title>Hyphomonas beringensis sp. nov. and Hyphomonas chukchiensis sp. nov., isolated from surface seawater of the Bering Sea and Chukchi Sea.</title>
        <authorList>
            <person name="Li C."/>
            <person name="Lai Q."/>
            <person name="Li G."/>
            <person name="Dong C."/>
            <person name="Wang J."/>
            <person name="Liao Y."/>
            <person name="Shao Z."/>
        </authorList>
    </citation>
    <scope>NUCLEOTIDE SEQUENCE [LARGE SCALE GENOMIC DNA]</scope>
    <source>
        <strain evidence="1 2">VP2</strain>
    </source>
</reference>
<evidence type="ECO:0000313" key="1">
    <source>
        <dbReference type="EMBL" id="KCZ87407.1"/>
    </source>
</evidence>
<dbReference type="OrthoDB" id="7620595at2"/>
<accession>A0A059F9Y2</accession>
<name>A0A059F9Y2_9PROT</name>
<protein>
    <submittedName>
        <fullName evidence="1">Uncharacterized protein</fullName>
    </submittedName>
</protein>
<organism evidence="1 2">
    <name type="scientific">Hyphomonas jannaschiana VP2</name>
    <dbReference type="NCBI Taxonomy" id="1280952"/>
    <lineage>
        <taxon>Bacteria</taxon>
        <taxon>Pseudomonadati</taxon>
        <taxon>Pseudomonadota</taxon>
        <taxon>Alphaproteobacteria</taxon>
        <taxon>Hyphomonadales</taxon>
        <taxon>Hyphomonadaceae</taxon>
        <taxon>Hyphomonas</taxon>
    </lineage>
</organism>
<dbReference type="STRING" id="1280952.HJA_12745"/>
<sequence length="88" mass="9743">MAPSEVILPESMGSEKERTNKIARTTKAKLMNTDLATSARTDTAEIRGSEVNELTRAIIAGEAVQMPVNRPRILARRMARWARRAAHA</sequence>
<gene>
    <name evidence="1" type="ORF">HJA_12745</name>
</gene>
<keyword evidence="2" id="KW-1185">Reference proteome</keyword>
<dbReference type="EMBL" id="ARYJ01000008">
    <property type="protein sequence ID" value="KCZ87407.1"/>
    <property type="molecule type" value="Genomic_DNA"/>
</dbReference>
<dbReference type="AlphaFoldDB" id="A0A059F9Y2"/>
<proteinExistence type="predicted"/>
<dbReference type="RefSeq" id="WP_035582912.1">
    <property type="nucleotide sequence ID" value="NZ_ARYJ01000008.1"/>
</dbReference>
<dbReference type="PATRIC" id="fig|1280952.3.peg.2549"/>
<comment type="caution">
    <text evidence="1">The sequence shown here is derived from an EMBL/GenBank/DDBJ whole genome shotgun (WGS) entry which is preliminary data.</text>
</comment>
<evidence type="ECO:0000313" key="2">
    <source>
        <dbReference type="Proteomes" id="UP000024816"/>
    </source>
</evidence>